<evidence type="ECO:0000256" key="2">
    <source>
        <dbReference type="SAM" id="MobiDB-lite"/>
    </source>
</evidence>
<dbReference type="NCBIfam" id="NF004815">
    <property type="entry name" value="PRK06169.1"/>
    <property type="match status" value="1"/>
</dbReference>
<keyword evidence="4" id="KW-0378">Hydrolase</keyword>
<evidence type="ECO:0000259" key="3">
    <source>
        <dbReference type="Pfam" id="PF01425"/>
    </source>
</evidence>
<dbReference type="PROSITE" id="PS00571">
    <property type="entry name" value="AMIDASES"/>
    <property type="match status" value="1"/>
</dbReference>
<dbReference type="InterPro" id="IPR020556">
    <property type="entry name" value="Amidase_CS"/>
</dbReference>
<dbReference type="SUPFAM" id="SSF75304">
    <property type="entry name" value="Amidase signature (AS) enzymes"/>
    <property type="match status" value="1"/>
</dbReference>
<dbReference type="PANTHER" id="PTHR11895:SF7">
    <property type="entry name" value="GLUTAMYL-TRNA(GLN) AMIDOTRANSFERASE SUBUNIT A, MITOCHONDRIAL"/>
    <property type="match status" value="1"/>
</dbReference>
<evidence type="ECO:0000313" key="5">
    <source>
        <dbReference type="Proteomes" id="UP001595528"/>
    </source>
</evidence>
<name>A0ABV7L8I7_9PROT</name>
<accession>A0ABV7L8I7</accession>
<dbReference type="InterPro" id="IPR023631">
    <property type="entry name" value="Amidase_dom"/>
</dbReference>
<sequence>MSAKSPYAQGPEPDDTGADSTDSCLLPAASLARLYAGGALSPVEAVRAVLDRIDRCDTTVNAFALLLPDEALDRARAAEARWRQGRPLSPIDGVPATIKDLTLMRGHPTLMGSRITDPAGPWDEDAPAVSALRDAGAVFVGKTTTCEFGWKGVTDSPLCGVTRNPWDPARTPGGSSGGAAASVALGMGTLALGGDGGGSIRIPASFTGIFGLKPSHGRVPYYPPSAIGTLSHVGPMARCVEDAALMLAAMARRDPRDWLALPDTDPADLLDGLNGGVEGMRIGFSPDLGCGPVASAVATAFAQAVAAFAELGAEMRPVDLHLEARPLYETLAGAGKTQRYRTLTEEQKRLADPGYIAMAERGLAVDLPAYLAAMQDRIAMGQRINALFQEIDILLTPTMPLTAFAAGHDVPPGSGMQRWTDWNPFTPPFNLTGNPAASIPCGRDGDGMPIGLQIVGDRYADGLVLRTARAFEAAHPFPLPPLPDA</sequence>
<comment type="similarity">
    <text evidence="1">Belongs to the amidase family.</text>
</comment>
<dbReference type="RefSeq" id="WP_379905910.1">
    <property type="nucleotide sequence ID" value="NZ_JBHRTR010000048.1"/>
</dbReference>
<feature type="region of interest" description="Disordered" evidence="2">
    <location>
        <begin position="1"/>
        <end position="22"/>
    </location>
</feature>
<dbReference type="Proteomes" id="UP001595528">
    <property type="component" value="Unassembled WGS sequence"/>
</dbReference>
<dbReference type="GO" id="GO:0004040">
    <property type="term" value="F:amidase activity"/>
    <property type="evidence" value="ECO:0007669"/>
    <property type="project" value="UniProtKB-EC"/>
</dbReference>
<proteinExistence type="inferred from homology"/>
<dbReference type="InterPro" id="IPR036928">
    <property type="entry name" value="AS_sf"/>
</dbReference>
<feature type="domain" description="Amidase" evidence="3">
    <location>
        <begin position="44"/>
        <end position="465"/>
    </location>
</feature>
<dbReference type="EMBL" id="JBHRTR010000048">
    <property type="protein sequence ID" value="MFC3230595.1"/>
    <property type="molecule type" value="Genomic_DNA"/>
</dbReference>
<dbReference type="PANTHER" id="PTHR11895">
    <property type="entry name" value="TRANSAMIDASE"/>
    <property type="match status" value="1"/>
</dbReference>
<gene>
    <name evidence="4" type="ORF">ACFOGJ_25325</name>
</gene>
<evidence type="ECO:0000256" key="1">
    <source>
        <dbReference type="ARBA" id="ARBA00009199"/>
    </source>
</evidence>
<dbReference type="InterPro" id="IPR000120">
    <property type="entry name" value="Amidase"/>
</dbReference>
<keyword evidence="5" id="KW-1185">Reference proteome</keyword>
<reference evidence="5" key="1">
    <citation type="journal article" date="2019" name="Int. J. Syst. Evol. Microbiol.">
        <title>The Global Catalogue of Microorganisms (GCM) 10K type strain sequencing project: providing services to taxonomists for standard genome sequencing and annotation.</title>
        <authorList>
            <consortium name="The Broad Institute Genomics Platform"/>
            <consortium name="The Broad Institute Genome Sequencing Center for Infectious Disease"/>
            <person name="Wu L."/>
            <person name="Ma J."/>
        </authorList>
    </citation>
    <scope>NUCLEOTIDE SEQUENCE [LARGE SCALE GENOMIC DNA]</scope>
    <source>
        <strain evidence="5">KCTC 42964</strain>
    </source>
</reference>
<protein>
    <submittedName>
        <fullName evidence="4">Amidase</fullName>
        <ecNumber evidence="4">3.5.1.4</ecNumber>
    </submittedName>
</protein>
<evidence type="ECO:0000313" key="4">
    <source>
        <dbReference type="EMBL" id="MFC3230595.1"/>
    </source>
</evidence>
<dbReference type="Gene3D" id="3.90.1300.10">
    <property type="entry name" value="Amidase signature (AS) domain"/>
    <property type="match status" value="1"/>
</dbReference>
<organism evidence="4 5">
    <name type="scientific">Marinibaculum pumilum</name>
    <dbReference type="NCBI Taxonomy" id="1766165"/>
    <lineage>
        <taxon>Bacteria</taxon>
        <taxon>Pseudomonadati</taxon>
        <taxon>Pseudomonadota</taxon>
        <taxon>Alphaproteobacteria</taxon>
        <taxon>Rhodospirillales</taxon>
        <taxon>Rhodospirillaceae</taxon>
        <taxon>Marinibaculum</taxon>
    </lineage>
</organism>
<comment type="caution">
    <text evidence="4">The sequence shown here is derived from an EMBL/GenBank/DDBJ whole genome shotgun (WGS) entry which is preliminary data.</text>
</comment>
<dbReference type="EC" id="3.5.1.4" evidence="4"/>
<dbReference type="Pfam" id="PF01425">
    <property type="entry name" value="Amidase"/>
    <property type="match status" value="1"/>
</dbReference>